<dbReference type="GeneID" id="28972448"/>
<gene>
    <name evidence="3" type="ORF">RHOBADRAFT_10697</name>
</gene>
<evidence type="ECO:0000313" key="4">
    <source>
        <dbReference type="Proteomes" id="UP000053890"/>
    </source>
</evidence>
<name>A0A194SC04_RHOGW</name>
<organism evidence="3 4">
    <name type="scientific">Rhodotorula graminis (strain WP1)</name>
    <dbReference type="NCBI Taxonomy" id="578459"/>
    <lineage>
        <taxon>Eukaryota</taxon>
        <taxon>Fungi</taxon>
        <taxon>Dikarya</taxon>
        <taxon>Basidiomycota</taxon>
        <taxon>Pucciniomycotina</taxon>
        <taxon>Microbotryomycetes</taxon>
        <taxon>Sporidiobolales</taxon>
        <taxon>Sporidiobolaceae</taxon>
        <taxon>Rhodotorula</taxon>
    </lineage>
</organism>
<keyword evidence="4" id="KW-1185">Reference proteome</keyword>
<dbReference type="Pfam" id="PF03330">
    <property type="entry name" value="DPBB_1"/>
    <property type="match status" value="1"/>
</dbReference>
<dbReference type="Gene3D" id="2.40.40.10">
    <property type="entry name" value="RlpA-like domain"/>
    <property type="match status" value="1"/>
</dbReference>
<dbReference type="Proteomes" id="UP000053890">
    <property type="component" value="Unassembled WGS sequence"/>
</dbReference>
<dbReference type="InterPro" id="IPR009009">
    <property type="entry name" value="RlpA-like_DPBB"/>
</dbReference>
<reference evidence="3 4" key="1">
    <citation type="journal article" date="2015" name="Front. Microbiol.">
        <title>Genome sequence of the plant growth promoting endophytic yeast Rhodotorula graminis WP1.</title>
        <authorList>
            <person name="Firrincieli A."/>
            <person name="Otillar R."/>
            <person name="Salamov A."/>
            <person name="Schmutz J."/>
            <person name="Khan Z."/>
            <person name="Redman R.S."/>
            <person name="Fleck N.D."/>
            <person name="Lindquist E."/>
            <person name="Grigoriev I.V."/>
            <person name="Doty S.L."/>
        </authorList>
    </citation>
    <scope>NUCLEOTIDE SEQUENCE [LARGE SCALE GENOMIC DNA]</scope>
    <source>
        <strain evidence="3 4">WP1</strain>
    </source>
</reference>
<dbReference type="RefSeq" id="XP_018274173.1">
    <property type="nucleotide sequence ID" value="XM_018411999.1"/>
</dbReference>
<dbReference type="InterPro" id="IPR036908">
    <property type="entry name" value="RlpA-like_sf"/>
</dbReference>
<sequence>FSLLQQGGAAGSCGKVNSDSAYIVAMNSPQVAGGSHCGQYVTVTNTANGKSIRAQVADTCPGCSYGSLDLSLGAFKALGNLDTGVIPLRWNWS</sequence>
<dbReference type="OMA" id="NAPIVAM"/>
<dbReference type="InterPro" id="IPR051477">
    <property type="entry name" value="Expansin_CellWall"/>
</dbReference>
<evidence type="ECO:0000313" key="3">
    <source>
        <dbReference type="EMBL" id="KPV78124.1"/>
    </source>
</evidence>
<dbReference type="PANTHER" id="PTHR31836:SF25">
    <property type="entry name" value="RLPA-LIKE PROTEIN DOUBLE-PSI BETA-BARREL DOMAIN-CONTAINING PROTEIN"/>
    <property type="match status" value="1"/>
</dbReference>
<dbReference type="AlphaFoldDB" id="A0A194SC04"/>
<dbReference type="OrthoDB" id="623670at2759"/>
<evidence type="ECO:0000256" key="1">
    <source>
        <dbReference type="ARBA" id="ARBA00022729"/>
    </source>
</evidence>
<evidence type="ECO:0000259" key="2">
    <source>
        <dbReference type="Pfam" id="PF03330"/>
    </source>
</evidence>
<dbReference type="EMBL" id="KQ474073">
    <property type="protein sequence ID" value="KPV78124.1"/>
    <property type="molecule type" value="Genomic_DNA"/>
</dbReference>
<accession>A0A194SC04</accession>
<dbReference type="PANTHER" id="PTHR31836">
    <property type="match status" value="1"/>
</dbReference>
<keyword evidence="1" id="KW-0732">Signal</keyword>
<dbReference type="CDD" id="cd22191">
    <property type="entry name" value="DPBB_RlpA_EXP_N-like"/>
    <property type="match status" value="1"/>
</dbReference>
<feature type="non-terminal residue" evidence="3">
    <location>
        <position position="1"/>
    </location>
</feature>
<dbReference type="SUPFAM" id="SSF50685">
    <property type="entry name" value="Barwin-like endoglucanases"/>
    <property type="match status" value="1"/>
</dbReference>
<protein>
    <recommendedName>
        <fullName evidence="2">RlpA-like protein double-psi beta-barrel domain-containing protein</fullName>
    </recommendedName>
</protein>
<dbReference type="STRING" id="578459.A0A194SC04"/>
<feature type="domain" description="RlpA-like protein double-psi beta-barrel" evidence="2">
    <location>
        <begin position="26"/>
        <end position="89"/>
    </location>
</feature>
<proteinExistence type="predicted"/>